<keyword evidence="2" id="KW-1185">Reference proteome</keyword>
<evidence type="ECO:0000313" key="1">
    <source>
        <dbReference type="EMBL" id="KAJ8879815.1"/>
    </source>
</evidence>
<reference evidence="1 2" key="1">
    <citation type="submission" date="2023-02" db="EMBL/GenBank/DDBJ databases">
        <title>LHISI_Scaffold_Assembly.</title>
        <authorList>
            <person name="Stuart O.P."/>
            <person name="Cleave R."/>
            <person name="Magrath M.J.L."/>
            <person name="Mikheyev A.S."/>
        </authorList>
    </citation>
    <scope>NUCLEOTIDE SEQUENCE [LARGE SCALE GENOMIC DNA]</scope>
    <source>
        <strain evidence="1">Daus_M_001</strain>
        <tissue evidence="1">Leg muscle</tissue>
    </source>
</reference>
<gene>
    <name evidence="1" type="ORF">PR048_020423</name>
</gene>
<organism evidence="1 2">
    <name type="scientific">Dryococelus australis</name>
    <dbReference type="NCBI Taxonomy" id="614101"/>
    <lineage>
        <taxon>Eukaryota</taxon>
        <taxon>Metazoa</taxon>
        <taxon>Ecdysozoa</taxon>
        <taxon>Arthropoda</taxon>
        <taxon>Hexapoda</taxon>
        <taxon>Insecta</taxon>
        <taxon>Pterygota</taxon>
        <taxon>Neoptera</taxon>
        <taxon>Polyneoptera</taxon>
        <taxon>Phasmatodea</taxon>
        <taxon>Verophasmatodea</taxon>
        <taxon>Anareolatae</taxon>
        <taxon>Phasmatidae</taxon>
        <taxon>Eurycanthinae</taxon>
        <taxon>Dryococelus</taxon>
    </lineage>
</organism>
<evidence type="ECO:0000313" key="2">
    <source>
        <dbReference type="Proteomes" id="UP001159363"/>
    </source>
</evidence>
<name>A0ABQ9H690_9NEOP</name>
<comment type="caution">
    <text evidence="1">The sequence shown here is derived from an EMBL/GenBank/DDBJ whole genome shotgun (WGS) entry which is preliminary data.</text>
</comment>
<dbReference type="Proteomes" id="UP001159363">
    <property type="component" value="Chromosome 6"/>
</dbReference>
<dbReference type="EMBL" id="JARBHB010000007">
    <property type="protein sequence ID" value="KAJ8879815.1"/>
    <property type="molecule type" value="Genomic_DNA"/>
</dbReference>
<protein>
    <submittedName>
        <fullName evidence="1">Uncharacterized protein</fullName>
    </submittedName>
</protein>
<accession>A0ABQ9H690</accession>
<proteinExistence type="predicted"/>
<sequence length="63" mass="7179">MITKFVKLYPIKKATAQVITEKVMDCYVLDIDCFEHHSKWAVIVGDVEQLINNCWHEGTGATP</sequence>